<evidence type="ECO:0000256" key="1">
    <source>
        <dbReference type="ARBA" id="ARBA00010795"/>
    </source>
</evidence>
<dbReference type="OrthoDB" id="4266267at2759"/>
<name>A0A0U5GL69_ASPCI</name>
<reference evidence="3" key="1">
    <citation type="journal article" date="2016" name="Genome Announc.">
        <title>Draft genome sequences of fungus Aspergillus calidoustus.</title>
        <authorList>
            <person name="Horn F."/>
            <person name="Linde J."/>
            <person name="Mattern D.J."/>
            <person name="Walther G."/>
            <person name="Guthke R."/>
            <person name="Scherlach K."/>
            <person name="Martin K."/>
            <person name="Brakhage A.A."/>
            <person name="Petzke L."/>
            <person name="Valiante V."/>
        </authorList>
    </citation>
    <scope>NUCLEOTIDE SEQUENCE [LARGE SCALE GENOMIC DNA]</scope>
    <source>
        <strain evidence="3">SF006504</strain>
    </source>
</reference>
<dbReference type="Gene3D" id="2.60.270.50">
    <property type="match status" value="1"/>
</dbReference>
<dbReference type="OMA" id="SELNDHY"/>
<accession>A0A0U5GL69</accession>
<dbReference type="EMBL" id="CDMC01000020">
    <property type="protein sequence ID" value="CEL10671.1"/>
    <property type="molecule type" value="Genomic_DNA"/>
</dbReference>
<organism evidence="2 3">
    <name type="scientific">Aspergillus calidoustus</name>
    <dbReference type="NCBI Taxonomy" id="454130"/>
    <lineage>
        <taxon>Eukaryota</taxon>
        <taxon>Fungi</taxon>
        <taxon>Dikarya</taxon>
        <taxon>Ascomycota</taxon>
        <taxon>Pezizomycotina</taxon>
        <taxon>Eurotiomycetes</taxon>
        <taxon>Eurotiomycetidae</taxon>
        <taxon>Eurotiales</taxon>
        <taxon>Aspergillaceae</taxon>
        <taxon>Aspergillus</taxon>
        <taxon>Aspergillus subgen. Nidulantes</taxon>
    </lineage>
</organism>
<gene>
    <name evidence="2" type="ORF">ASPCAL13786</name>
</gene>
<dbReference type="STRING" id="454130.A0A0U5GL69"/>
<keyword evidence="3" id="KW-1185">Reference proteome</keyword>
<evidence type="ECO:0000313" key="2">
    <source>
        <dbReference type="EMBL" id="CEL10671.1"/>
    </source>
</evidence>
<evidence type="ECO:0000313" key="3">
    <source>
        <dbReference type="Proteomes" id="UP000054771"/>
    </source>
</evidence>
<dbReference type="GO" id="GO:0019836">
    <property type="term" value="P:symbiont-mediated hemolysis of host erythrocyte"/>
    <property type="evidence" value="ECO:0007669"/>
    <property type="project" value="InterPro"/>
</dbReference>
<proteinExistence type="inferred from homology"/>
<dbReference type="AlphaFoldDB" id="A0A0U5GL69"/>
<dbReference type="InterPro" id="IPR009413">
    <property type="entry name" value="Aegerolysin-typ"/>
</dbReference>
<comment type="similarity">
    <text evidence="1">Belongs to the aegerolysin family.</text>
</comment>
<sequence>MGDHFTQRLSIIVKNNIHLGGDITVRNTLVARGEPYKKGQKPTLIAPEDVNKLVISHGEEGTVSFCGSAVYRSGVKGSLDLYDGDTRIASLHWRGPWALTGNYFEVTDVKSEKYLVDVSDIPNNGILGDISVIVTNIAP</sequence>
<dbReference type="Pfam" id="PF06355">
    <property type="entry name" value="Aegerolysin"/>
    <property type="match status" value="1"/>
</dbReference>
<dbReference type="Proteomes" id="UP000054771">
    <property type="component" value="Unassembled WGS sequence"/>
</dbReference>
<protein>
    <submittedName>
        <fullName evidence="2">Uncharacterized protein</fullName>
    </submittedName>
</protein>